<evidence type="ECO:0000313" key="3">
    <source>
        <dbReference type="Proteomes" id="UP000563151"/>
    </source>
</evidence>
<keyword evidence="1" id="KW-1133">Transmembrane helix</keyword>
<keyword evidence="1" id="KW-0472">Membrane</keyword>
<protein>
    <submittedName>
        <fullName evidence="2">Uncharacterized protein</fullName>
    </submittedName>
</protein>
<comment type="caution">
    <text evidence="2">The sequence shown here is derived from an EMBL/GenBank/DDBJ whole genome shotgun (WGS) entry which is preliminary data.</text>
</comment>
<accession>A0A923E6Q5</accession>
<feature type="transmembrane region" description="Helical" evidence="1">
    <location>
        <begin position="91"/>
        <end position="111"/>
    </location>
</feature>
<keyword evidence="1" id="KW-0812">Transmembrane</keyword>
<dbReference type="EMBL" id="JAAZWO010000006">
    <property type="protein sequence ID" value="MBC2397408.1"/>
    <property type="molecule type" value="Genomic_DNA"/>
</dbReference>
<evidence type="ECO:0000256" key="1">
    <source>
        <dbReference type="SAM" id="Phobius"/>
    </source>
</evidence>
<proteinExistence type="predicted"/>
<organism evidence="2 3">
    <name type="scientific">Clostridium tetanomorphum</name>
    <dbReference type="NCBI Taxonomy" id="1553"/>
    <lineage>
        <taxon>Bacteria</taxon>
        <taxon>Bacillati</taxon>
        <taxon>Bacillota</taxon>
        <taxon>Clostridia</taxon>
        <taxon>Eubacteriales</taxon>
        <taxon>Clostridiaceae</taxon>
        <taxon>Clostridium</taxon>
    </lineage>
</organism>
<gene>
    <name evidence="2" type="ORF">HGG79_06405</name>
</gene>
<evidence type="ECO:0000313" key="2">
    <source>
        <dbReference type="EMBL" id="MBC2397408.1"/>
    </source>
</evidence>
<name>A0A923E6Q5_CLOTT</name>
<feature type="transmembrane region" description="Helical" evidence="1">
    <location>
        <begin position="12"/>
        <end position="38"/>
    </location>
</feature>
<keyword evidence="3" id="KW-1185">Reference proteome</keyword>
<dbReference type="AlphaFoldDB" id="A0A923E6Q5"/>
<feature type="transmembrane region" description="Helical" evidence="1">
    <location>
        <begin position="45"/>
        <end position="66"/>
    </location>
</feature>
<dbReference type="Proteomes" id="UP000563151">
    <property type="component" value="Unassembled WGS sequence"/>
</dbReference>
<sequence length="129" mass="14500">MNCTVMFPNTGAFFILNLTTMLVNMVVMMISFFFSYFFNETKLSLGFGAGIPIAFLIMNMLGGISADVEIFKKLLIHGFYDPVELVRGGEILSIDIIYISISAILFVSKILTYTHCYSHFKLALSKDIK</sequence>
<reference evidence="2 3" key="1">
    <citation type="submission" date="2020-04" db="EMBL/GenBank/DDBJ databases">
        <title>Genomic insights into acetone-butanol-ethanol (ABE) fermentation by sequencing solventogenic clostridia strains.</title>
        <authorList>
            <person name="Brown S."/>
        </authorList>
    </citation>
    <scope>NUCLEOTIDE SEQUENCE [LARGE SCALE GENOMIC DNA]</scope>
    <source>
        <strain evidence="2 3">DJ011</strain>
    </source>
</reference>